<gene>
    <name evidence="4" type="ORF">G8O30_03665</name>
</gene>
<feature type="domain" description="DUF4397" evidence="3">
    <location>
        <begin position="144"/>
        <end position="215"/>
    </location>
</feature>
<reference evidence="4 5" key="1">
    <citation type="submission" date="2019-07" db="EMBL/GenBank/DDBJ databases">
        <title>Genome sequence of 2 isolates from Red Sea Mangroves.</title>
        <authorList>
            <person name="Sefrji F."/>
            <person name="Michoud G."/>
            <person name="Merlino G."/>
            <person name="Daffonchio D."/>
        </authorList>
    </citation>
    <scope>NUCLEOTIDE SEQUENCE [LARGE SCALE GENOMIC DNA]</scope>
    <source>
        <strain evidence="4 5">R1DC41</strain>
    </source>
</reference>
<feature type="signal peptide" evidence="2">
    <location>
        <begin position="1"/>
        <end position="24"/>
    </location>
</feature>
<dbReference type="Proteomes" id="UP000593626">
    <property type="component" value="Chromosome"/>
</dbReference>
<keyword evidence="5" id="KW-1185">Reference proteome</keyword>
<evidence type="ECO:0000256" key="1">
    <source>
        <dbReference type="SAM" id="Phobius"/>
    </source>
</evidence>
<feature type="transmembrane region" description="Helical" evidence="1">
    <location>
        <begin position="236"/>
        <end position="254"/>
    </location>
</feature>
<evidence type="ECO:0000313" key="5">
    <source>
        <dbReference type="Proteomes" id="UP000593626"/>
    </source>
</evidence>
<dbReference type="RefSeq" id="WP_239673639.1">
    <property type="nucleotide sequence ID" value="NZ_CP049742.1"/>
</dbReference>
<sequence length="260" mass="26866">MKKVVASIFTAVMMLAVMATGAFANDDAMVRIVHASPDAPAVDIYVNGELTVENAAFKAATDYLSVPAGDHEVEIFAAGTTENPVISQTLTVEAGKAYTVAAANTLENIELVVAEDSMNVTEGKTKVRVGHLSPDAPTVDVGLVGGDALFAGAAFKAVTDYQELDPGTYDLEIRTPDGTQVLDLSGTTLAENTVYSVFAVNTAENLEVLVLEDGSVMPSEMPKTGMGGASQSTSNAAPIAAAIAGLGVVAFFAFRKKSAQ</sequence>
<keyword evidence="1" id="KW-0472">Membrane</keyword>
<dbReference type="AlphaFoldDB" id="A0A7S8HEU2"/>
<protein>
    <submittedName>
        <fullName evidence="4">DUF4397 domain-containing protein</fullName>
    </submittedName>
</protein>
<evidence type="ECO:0000259" key="3">
    <source>
        <dbReference type="Pfam" id="PF14344"/>
    </source>
</evidence>
<accession>A0A7S8HEU2</accession>
<feature type="domain" description="DUF4397" evidence="3">
    <location>
        <begin position="28"/>
        <end position="141"/>
    </location>
</feature>
<keyword evidence="1" id="KW-1133">Transmembrane helix</keyword>
<dbReference type="Pfam" id="PF14344">
    <property type="entry name" value="DUF4397"/>
    <property type="match status" value="2"/>
</dbReference>
<keyword evidence="1" id="KW-0812">Transmembrane</keyword>
<keyword evidence="2" id="KW-0732">Signal</keyword>
<dbReference type="InterPro" id="IPR025510">
    <property type="entry name" value="DUF4397"/>
</dbReference>
<name>A0A7S8HEU2_9BACI</name>
<proteinExistence type="predicted"/>
<dbReference type="KEGG" id="mcui:G8O30_03665"/>
<evidence type="ECO:0000313" key="4">
    <source>
        <dbReference type="EMBL" id="QPC46118.1"/>
    </source>
</evidence>
<evidence type="ECO:0000256" key="2">
    <source>
        <dbReference type="SAM" id="SignalP"/>
    </source>
</evidence>
<organism evidence="4 5">
    <name type="scientific">Mangrovibacillus cuniculi</name>
    <dbReference type="NCBI Taxonomy" id="2593652"/>
    <lineage>
        <taxon>Bacteria</taxon>
        <taxon>Bacillati</taxon>
        <taxon>Bacillota</taxon>
        <taxon>Bacilli</taxon>
        <taxon>Bacillales</taxon>
        <taxon>Bacillaceae</taxon>
        <taxon>Mangrovibacillus</taxon>
    </lineage>
</organism>
<feature type="chain" id="PRO_5032489290" evidence="2">
    <location>
        <begin position="25"/>
        <end position="260"/>
    </location>
</feature>
<dbReference type="EMBL" id="CP049742">
    <property type="protein sequence ID" value="QPC46118.1"/>
    <property type="molecule type" value="Genomic_DNA"/>
</dbReference>